<feature type="region of interest" description="Disordered" evidence="1">
    <location>
        <begin position="36"/>
        <end position="61"/>
    </location>
</feature>
<keyword evidence="3" id="KW-1185">Reference proteome</keyword>
<sequence length="80" mass="9437">MIDQIKIIQCEVDRDYWYIFNATTKKKAAKACAQRATRSANFGVAEKPTSEPESDDEDYNDSQALMENPKWMRWMHEEFI</sequence>
<evidence type="ECO:0000313" key="2">
    <source>
        <dbReference type="EMBL" id="OBZ66685.1"/>
    </source>
</evidence>
<reference evidence="2 3" key="1">
    <citation type="submission" date="2016-03" db="EMBL/GenBank/DDBJ databases">
        <title>Whole genome sequencing of Grifola frondosa 9006-11.</title>
        <authorList>
            <person name="Min B."/>
            <person name="Park H."/>
            <person name="Kim J.-G."/>
            <person name="Cho H."/>
            <person name="Oh Y.-L."/>
            <person name="Kong W.-S."/>
            <person name="Choi I.-G."/>
        </authorList>
    </citation>
    <scope>NUCLEOTIDE SEQUENCE [LARGE SCALE GENOMIC DNA]</scope>
    <source>
        <strain evidence="2 3">9006-11</strain>
    </source>
</reference>
<dbReference type="AlphaFoldDB" id="A0A1C7LPG7"/>
<organism evidence="2 3">
    <name type="scientific">Grifola frondosa</name>
    <name type="common">Maitake</name>
    <name type="synonym">Polyporus frondosus</name>
    <dbReference type="NCBI Taxonomy" id="5627"/>
    <lineage>
        <taxon>Eukaryota</taxon>
        <taxon>Fungi</taxon>
        <taxon>Dikarya</taxon>
        <taxon>Basidiomycota</taxon>
        <taxon>Agaricomycotina</taxon>
        <taxon>Agaricomycetes</taxon>
        <taxon>Polyporales</taxon>
        <taxon>Grifolaceae</taxon>
        <taxon>Grifola</taxon>
    </lineage>
</organism>
<evidence type="ECO:0000313" key="3">
    <source>
        <dbReference type="Proteomes" id="UP000092993"/>
    </source>
</evidence>
<protein>
    <submittedName>
        <fullName evidence="2">Uncharacterized protein</fullName>
    </submittedName>
</protein>
<gene>
    <name evidence="2" type="ORF">A0H81_13218</name>
</gene>
<evidence type="ECO:0000256" key="1">
    <source>
        <dbReference type="SAM" id="MobiDB-lite"/>
    </source>
</evidence>
<dbReference type="EMBL" id="LUGG01000027">
    <property type="protein sequence ID" value="OBZ66685.1"/>
    <property type="molecule type" value="Genomic_DNA"/>
</dbReference>
<comment type="caution">
    <text evidence="2">The sequence shown here is derived from an EMBL/GenBank/DDBJ whole genome shotgun (WGS) entry which is preliminary data.</text>
</comment>
<accession>A0A1C7LPG7</accession>
<dbReference type="Proteomes" id="UP000092993">
    <property type="component" value="Unassembled WGS sequence"/>
</dbReference>
<proteinExistence type="predicted"/>
<name>A0A1C7LPG7_GRIFR</name>